<comment type="caution">
    <text evidence="3">The sequence shown here is derived from an EMBL/GenBank/DDBJ whole genome shotgun (WGS) entry which is preliminary data.</text>
</comment>
<feature type="region of interest" description="Disordered" evidence="2">
    <location>
        <begin position="1"/>
        <end position="31"/>
    </location>
</feature>
<dbReference type="STRING" id="1206466.K0KDX0"/>
<evidence type="ECO:0000256" key="1">
    <source>
        <dbReference type="SAM" id="Coils"/>
    </source>
</evidence>
<dbReference type="Proteomes" id="UP000009328">
    <property type="component" value="Unassembled WGS sequence"/>
</dbReference>
<gene>
    <name evidence="3" type="ORF">BN7_663</name>
</gene>
<feature type="compositionally biased region" description="Acidic residues" evidence="2">
    <location>
        <begin position="467"/>
        <end position="479"/>
    </location>
</feature>
<accession>K0KDX0</accession>
<dbReference type="InParanoid" id="K0KDX0"/>
<feature type="compositionally biased region" description="Basic and acidic residues" evidence="2">
    <location>
        <begin position="12"/>
        <end position="31"/>
    </location>
</feature>
<feature type="compositionally biased region" description="Basic and acidic residues" evidence="2">
    <location>
        <begin position="442"/>
        <end position="466"/>
    </location>
</feature>
<dbReference type="GO" id="GO:1990904">
    <property type="term" value="C:ribonucleoprotein complex"/>
    <property type="evidence" value="ECO:0007669"/>
    <property type="project" value="TreeGrafter"/>
</dbReference>
<dbReference type="InterPro" id="IPR039604">
    <property type="entry name" value="Bfr1"/>
</dbReference>
<dbReference type="PANTHER" id="PTHR31027">
    <property type="entry name" value="NUCLEAR SEGREGATION PROTEIN BFR1"/>
    <property type="match status" value="1"/>
</dbReference>
<evidence type="ECO:0000256" key="2">
    <source>
        <dbReference type="SAM" id="MobiDB-lite"/>
    </source>
</evidence>
<dbReference type="EMBL" id="CAIF01000011">
    <property type="protein sequence ID" value="CCH41126.1"/>
    <property type="molecule type" value="Genomic_DNA"/>
</dbReference>
<feature type="coiled-coil region" evidence="1">
    <location>
        <begin position="170"/>
        <end position="237"/>
    </location>
</feature>
<dbReference type="GO" id="GO:0003729">
    <property type="term" value="F:mRNA binding"/>
    <property type="evidence" value="ECO:0007669"/>
    <property type="project" value="TreeGrafter"/>
</dbReference>
<keyword evidence="1" id="KW-0175">Coiled coil</keyword>
<dbReference type="GO" id="GO:0005783">
    <property type="term" value="C:endoplasmic reticulum"/>
    <property type="evidence" value="ECO:0007669"/>
    <property type="project" value="TreeGrafter"/>
</dbReference>
<proteinExistence type="predicted"/>
<name>K0KDX0_WICCF</name>
<dbReference type="PANTHER" id="PTHR31027:SF2">
    <property type="entry name" value="LEBERCILIN DOMAIN-CONTAINING PROTEIN"/>
    <property type="match status" value="1"/>
</dbReference>
<dbReference type="eggNOG" id="ENOG502QRKP">
    <property type="taxonomic scope" value="Eukaryota"/>
</dbReference>
<protein>
    <submittedName>
        <fullName evidence="3">Nuclear segregation protein BFR1</fullName>
    </submittedName>
</protein>
<dbReference type="AlphaFoldDB" id="K0KDX0"/>
<organism evidence="3 4">
    <name type="scientific">Wickerhamomyces ciferrii (strain ATCC 14091 / BCRC 22168 / CBS 111 / JCM 3599 / NBRC 0793 / NRRL Y-1031 F-60-10)</name>
    <name type="common">Yeast</name>
    <name type="synonym">Pichia ciferrii</name>
    <dbReference type="NCBI Taxonomy" id="1206466"/>
    <lineage>
        <taxon>Eukaryota</taxon>
        <taxon>Fungi</taxon>
        <taxon>Dikarya</taxon>
        <taxon>Ascomycota</taxon>
        <taxon>Saccharomycotina</taxon>
        <taxon>Saccharomycetes</taxon>
        <taxon>Phaffomycetales</taxon>
        <taxon>Wickerhamomycetaceae</taxon>
        <taxon>Wickerhamomyces</taxon>
    </lineage>
</organism>
<evidence type="ECO:0000313" key="3">
    <source>
        <dbReference type="EMBL" id="CCH41126.1"/>
    </source>
</evidence>
<sequence length="479" mass="54746">MSATTSPAPSFDSREPREPRVQKRFIKGPDNKARDEIINKLNKEIKAKDLTLNEIKAQISKTTTDPKINEERKNLIGELNELKKTQADFKGKRDLINSKIKEVDSQLKKKISEVQSVTSKHNYKSTNDIDNEIKKLEDQISSGDLKLVEERLAIKNITQLRKLRKDFNGIQSQQKLIDQDKEKISNLKKELSSLNSKEVSAKFESIQKQLDELSLSNKSVNDKRQSLYDQRNKLQKEKDVLYNSIRKTRSDYDDQYKKFKKALQDEKIRVATEEAKLKSEKDKAERSSTKAKILSEASKPAFTEEIKTVESLLTFFDPTFVKSKTNDALQSKTFITERKGRVIEQLDDDLIIKKEETPFFAGSNGSSKGKKGKKSAAAKKFTLEPTIITQLGDLEISLPTSQDDVSKTIESLKLKLDEYLKTQDEVTAKNIESAKLEISKLESKWSKQDAKEAELEAKKNAETNKENEDESKEDDVKEE</sequence>
<reference evidence="3 4" key="1">
    <citation type="journal article" date="2012" name="Eukaryot. Cell">
        <title>Draft genome sequence of Wickerhamomyces ciferrii NRRL Y-1031 F-60-10.</title>
        <authorList>
            <person name="Schneider J."/>
            <person name="Andrea H."/>
            <person name="Blom J."/>
            <person name="Jaenicke S."/>
            <person name="Ruckert C."/>
            <person name="Schorsch C."/>
            <person name="Szczepanowski R."/>
            <person name="Farwick M."/>
            <person name="Goesmann A."/>
            <person name="Puhler A."/>
            <person name="Schaffer S."/>
            <person name="Tauch A."/>
            <person name="Kohler T."/>
            <person name="Brinkrolf K."/>
        </authorList>
    </citation>
    <scope>NUCLEOTIDE SEQUENCE [LARGE SCALE GENOMIC DNA]</scope>
    <source>
        <strain evidence="4">ATCC 14091 / BCRC 22168 / CBS 111 / JCM 3599 / NBRC 0793 / NRRL Y-1031 F-60-10</strain>
    </source>
</reference>
<dbReference type="GO" id="GO:0008298">
    <property type="term" value="P:intracellular mRNA localization"/>
    <property type="evidence" value="ECO:0007669"/>
    <property type="project" value="TreeGrafter"/>
</dbReference>
<keyword evidence="4" id="KW-1185">Reference proteome</keyword>
<feature type="region of interest" description="Disordered" evidence="2">
    <location>
        <begin position="442"/>
        <end position="479"/>
    </location>
</feature>
<dbReference type="HOGENOM" id="CLU_023943_2_0_1"/>
<dbReference type="GO" id="GO:0042175">
    <property type="term" value="C:nuclear outer membrane-endoplasmic reticulum membrane network"/>
    <property type="evidence" value="ECO:0007669"/>
    <property type="project" value="TreeGrafter"/>
</dbReference>
<evidence type="ECO:0000313" key="4">
    <source>
        <dbReference type="Proteomes" id="UP000009328"/>
    </source>
</evidence>
<dbReference type="FunCoup" id="K0KDX0">
    <property type="interactions" value="219"/>
</dbReference>